<proteinExistence type="predicted"/>
<sequence length="65" mass="7048">MRKHFPAHPNILTIQCPPGLGSQPISLPPVYIRVVPEVSLGQHHESLPSPCQSGIGKGRASNKWT</sequence>
<protein>
    <submittedName>
        <fullName evidence="2">Uncharacterized protein</fullName>
    </submittedName>
</protein>
<dbReference type="AlphaFoldDB" id="A0A5B7JAP2"/>
<feature type="region of interest" description="Disordered" evidence="1">
    <location>
        <begin position="43"/>
        <end position="65"/>
    </location>
</feature>
<organism evidence="2 3">
    <name type="scientific">Portunus trituberculatus</name>
    <name type="common">Swimming crab</name>
    <name type="synonym">Neptunus trituberculatus</name>
    <dbReference type="NCBI Taxonomy" id="210409"/>
    <lineage>
        <taxon>Eukaryota</taxon>
        <taxon>Metazoa</taxon>
        <taxon>Ecdysozoa</taxon>
        <taxon>Arthropoda</taxon>
        <taxon>Crustacea</taxon>
        <taxon>Multicrustacea</taxon>
        <taxon>Malacostraca</taxon>
        <taxon>Eumalacostraca</taxon>
        <taxon>Eucarida</taxon>
        <taxon>Decapoda</taxon>
        <taxon>Pleocyemata</taxon>
        <taxon>Brachyura</taxon>
        <taxon>Eubrachyura</taxon>
        <taxon>Portunoidea</taxon>
        <taxon>Portunidae</taxon>
        <taxon>Portuninae</taxon>
        <taxon>Portunus</taxon>
    </lineage>
</organism>
<reference evidence="2 3" key="1">
    <citation type="submission" date="2019-05" db="EMBL/GenBank/DDBJ databases">
        <title>Another draft genome of Portunus trituberculatus and its Hox gene families provides insights of decapod evolution.</title>
        <authorList>
            <person name="Jeong J.-H."/>
            <person name="Song I."/>
            <person name="Kim S."/>
            <person name="Choi T."/>
            <person name="Kim D."/>
            <person name="Ryu S."/>
            <person name="Kim W."/>
        </authorList>
    </citation>
    <scope>NUCLEOTIDE SEQUENCE [LARGE SCALE GENOMIC DNA]</scope>
    <source>
        <tissue evidence="2">Muscle</tissue>
    </source>
</reference>
<keyword evidence="3" id="KW-1185">Reference proteome</keyword>
<gene>
    <name evidence="2" type="ORF">E2C01_086122</name>
</gene>
<evidence type="ECO:0000313" key="3">
    <source>
        <dbReference type="Proteomes" id="UP000324222"/>
    </source>
</evidence>
<accession>A0A5B7JAP2</accession>
<name>A0A5B7JAP2_PORTR</name>
<evidence type="ECO:0000313" key="2">
    <source>
        <dbReference type="EMBL" id="MPC91106.1"/>
    </source>
</evidence>
<dbReference type="EMBL" id="VSRR010086610">
    <property type="protein sequence ID" value="MPC91106.1"/>
    <property type="molecule type" value="Genomic_DNA"/>
</dbReference>
<evidence type="ECO:0000256" key="1">
    <source>
        <dbReference type="SAM" id="MobiDB-lite"/>
    </source>
</evidence>
<comment type="caution">
    <text evidence="2">The sequence shown here is derived from an EMBL/GenBank/DDBJ whole genome shotgun (WGS) entry which is preliminary data.</text>
</comment>
<dbReference type="Proteomes" id="UP000324222">
    <property type="component" value="Unassembled WGS sequence"/>
</dbReference>